<evidence type="ECO:0000256" key="2">
    <source>
        <dbReference type="ARBA" id="ARBA00023315"/>
    </source>
</evidence>
<dbReference type="PANTHER" id="PTHR43420">
    <property type="entry name" value="ACETYLTRANSFERASE"/>
    <property type="match status" value="1"/>
</dbReference>
<sequence length="144" mass="16130">MIRKATSQETNTLLHMTIQAMNESSMGLVKNDLQRGLNMFVPLLNSGAYYIIAIEHNQIAGWILIGPDFNPINEVRTGTITSVYVFPAFRKLGIGRQLMNSAIEELRKERYAKVLLNVYTGNPAKSLYDDLGFTDLSTVMGMNL</sequence>
<evidence type="ECO:0000259" key="3">
    <source>
        <dbReference type="PROSITE" id="PS51186"/>
    </source>
</evidence>
<keyword evidence="5" id="KW-1185">Reference proteome</keyword>
<reference evidence="4 5" key="1">
    <citation type="journal article" date="2005" name="Int. J. Syst. Evol. Microbiol.">
        <title>Bacillus litoralis sp. nov., isolated from a tidal flat of the Yellow Sea in Korea.</title>
        <authorList>
            <person name="Yoon J.H."/>
            <person name="Oh T.K."/>
        </authorList>
    </citation>
    <scope>NUCLEOTIDE SEQUENCE [LARGE SCALE GENOMIC DNA]</scope>
    <source>
        <strain evidence="4 5">SW-211</strain>
    </source>
</reference>
<dbReference type="PROSITE" id="PS51186">
    <property type="entry name" value="GNAT"/>
    <property type="match status" value="1"/>
</dbReference>
<dbReference type="InterPro" id="IPR050680">
    <property type="entry name" value="YpeA/RimI_acetyltransf"/>
</dbReference>
<gene>
    <name evidence="4" type="ORF">FS935_16775</name>
</gene>
<protein>
    <submittedName>
        <fullName evidence="4">GNAT family N-acetyltransferase</fullName>
    </submittedName>
</protein>
<dbReference type="PANTHER" id="PTHR43420:SF41">
    <property type="entry name" value="IAA ACETYLTRANSFERASE"/>
    <property type="match status" value="1"/>
</dbReference>
<evidence type="ECO:0000313" key="5">
    <source>
        <dbReference type="Proteomes" id="UP000321363"/>
    </source>
</evidence>
<organism evidence="4 5">
    <name type="scientific">Metabacillus litoralis</name>
    <dbReference type="NCBI Taxonomy" id="152268"/>
    <lineage>
        <taxon>Bacteria</taxon>
        <taxon>Bacillati</taxon>
        <taxon>Bacillota</taxon>
        <taxon>Bacilli</taxon>
        <taxon>Bacillales</taxon>
        <taxon>Bacillaceae</taxon>
        <taxon>Metabacillus</taxon>
    </lineage>
</organism>
<evidence type="ECO:0000313" key="4">
    <source>
        <dbReference type="EMBL" id="TXC89535.1"/>
    </source>
</evidence>
<feature type="domain" description="N-acetyltransferase" evidence="3">
    <location>
        <begin position="1"/>
        <end position="144"/>
    </location>
</feature>
<dbReference type="GO" id="GO:0016747">
    <property type="term" value="F:acyltransferase activity, transferring groups other than amino-acyl groups"/>
    <property type="evidence" value="ECO:0007669"/>
    <property type="project" value="InterPro"/>
</dbReference>
<proteinExistence type="predicted"/>
<dbReference type="InterPro" id="IPR000182">
    <property type="entry name" value="GNAT_dom"/>
</dbReference>
<dbReference type="OrthoDB" id="156739at2"/>
<evidence type="ECO:0000256" key="1">
    <source>
        <dbReference type="ARBA" id="ARBA00022679"/>
    </source>
</evidence>
<dbReference type="Proteomes" id="UP000321363">
    <property type="component" value="Unassembled WGS sequence"/>
</dbReference>
<keyword evidence="1 4" id="KW-0808">Transferase</keyword>
<dbReference type="InterPro" id="IPR016181">
    <property type="entry name" value="Acyl_CoA_acyltransferase"/>
</dbReference>
<dbReference type="CDD" id="cd04301">
    <property type="entry name" value="NAT_SF"/>
    <property type="match status" value="1"/>
</dbReference>
<dbReference type="Gene3D" id="3.40.630.30">
    <property type="match status" value="1"/>
</dbReference>
<accession>A0A5C6W1A4</accession>
<dbReference type="RefSeq" id="WP_146949800.1">
    <property type="nucleotide sequence ID" value="NZ_VOQF01000009.1"/>
</dbReference>
<dbReference type="Pfam" id="PF00583">
    <property type="entry name" value="Acetyltransf_1"/>
    <property type="match status" value="1"/>
</dbReference>
<keyword evidence="2" id="KW-0012">Acyltransferase</keyword>
<dbReference type="EMBL" id="VOQF01000009">
    <property type="protein sequence ID" value="TXC89535.1"/>
    <property type="molecule type" value="Genomic_DNA"/>
</dbReference>
<name>A0A5C6W1A4_9BACI</name>
<comment type="caution">
    <text evidence="4">The sequence shown here is derived from an EMBL/GenBank/DDBJ whole genome shotgun (WGS) entry which is preliminary data.</text>
</comment>
<dbReference type="SUPFAM" id="SSF55729">
    <property type="entry name" value="Acyl-CoA N-acyltransferases (Nat)"/>
    <property type="match status" value="1"/>
</dbReference>
<dbReference type="AlphaFoldDB" id="A0A5C6W1A4"/>